<dbReference type="GO" id="GO:0000156">
    <property type="term" value="F:phosphorelay response regulator activity"/>
    <property type="evidence" value="ECO:0007669"/>
    <property type="project" value="InterPro"/>
</dbReference>
<gene>
    <name evidence="5" type="ordered locus">Gura_2443</name>
</gene>
<keyword evidence="6" id="KW-1185">Reference proteome</keyword>
<dbReference type="STRING" id="351605.Gura_2443"/>
<dbReference type="PROSITE" id="PS50110">
    <property type="entry name" value="RESPONSE_REGULATORY"/>
    <property type="match status" value="1"/>
</dbReference>
<dbReference type="PANTHER" id="PTHR37299">
    <property type="entry name" value="TRANSCRIPTIONAL REGULATOR-RELATED"/>
    <property type="match status" value="1"/>
</dbReference>
<dbReference type="Gene3D" id="3.40.50.2300">
    <property type="match status" value="1"/>
</dbReference>
<dbReference type="SMART" id="SM00850">
    <property type="entry name" value="LytTR"/>
    <property type="match status" value="1"/>
</dbReference>
<reference evidence="5 6" key="1">
    <citation type="submission" date="2007-05" db="EMBL/GenBank/DDBJ databases">
        <title>Complete sequence of Geobacter uraniireducens Rf4.</title>
        <authorList>
            <consortium name="US DOE Joint Genome Institute"/>
            <person name="Copeland A."/>
            <person name="Lucas S."/>
            <person name="Lapidus A."/>
            <person name="Barry K."/>
            <person name="Detter J.C."/>
            <person name="Glavina del Rio T."/>
            <person name="Hammon N."/>
            <person name="Israni S."/>
            <person name="Dalin E."/>
            <person name="Tice H."/>
            <person name="Pitluck S."/>
            <person name="Chertkov O."/>
            <person name="Brettin T."/>
            <person name="Bruce D."/>
            <person name="Han C."/>
            <person name="Schmutz J."/>
            <person name="Larimer F."/>
            <person name="Land M."/>
            <person name="Hauser L."/>
            <person name="Kyrpides N."/>
            <person name="Mikhailova N."/>
            <person name="Shelobolina E."/>
            <person name="Aklujkar M."/>
            <person name="Lovley D."/>
            <person name="Richardson P."/>
        </authorList>
    </citation>
    <scope>NUCLEOTIDE SEQUENCE [LARGE SCALE GENOMIC DNA]</scope>
    <source>
        <strain evidence="5 6">Rf4</strain>
    </source>
</reference>
<name>A5G4A4_GEOUR</name>
<evidence type="ECO:0000313" key="6">
    <source>
        <dbReference type="Proteomes" id="UP000006695"/>
    </source>
</evidence>
<dbReference type="KEGG" id="gur:Gura_2443"/>
<dbReference type="Pfam" id="PF04397">
    <property type="entry name" value="LytTR"/>
    <property type="match status" value="1"/>
</dbReference>
<dbReference type="PANTHER" id="PTHR37299:SF1">
    <property type="entry name" value="STAGE 0 SPORULATION PROTEIN A HOMOLOG"/>
    <property type="match status" value="1"/>
</dbReference>
<evidence type="ECO:0000256" key="1">
    <source>
        <dbReference type="PROSITE-ProRule" id="PRU00169"/>
    </source>
</evidence>
<evidence type="ECO:0000259" key="4">
    <source>
        <dbReference type="PROSITE" id="PS50930"/>
    </source>
</evidence>
<dbReference type="EMBL" id="CP000698">
    <property type="protein sequence ID" value="ABQ26622.1"/>
    <property type="molecule type" value="Genomic_DNA"/>
</dbReference>
<dbReference type="InterPro" id="IPR001789">
    <property type="entry name" value="Sig_transdc_resp-reg_receiver"/>
</dbReference>
<feature type="domain" description="Response regulatory" evidence="3">
    <location>
        <begin position="10"/>
        <end position="122"/>
    </location>
</feature>
<organism evidence="5 6">
    <name type="scientific">Geotalea uraniireducens (strain Rf4)</name>
    <name type="common">Geobacter uraniireducens</name>
    <dbReference type="NCBI Taxonomy" id="351605"/>
    <lineage>
        <taxon>Bacteria</taxon>
        <taxon>Pseudomonadati</taxon>
        <taxon>Thermodesulfobacteriota</taxon>
        <taxon>Desulfuromonadia</taxon>
        <taxon>Geobacterales</taxon>
        <taxon>Geobacteraceae</taxon>
        <taxon>Geotalea</taxon>
    </lineage>
</organism>
<dbReference type="GO" id="GO:0003677">
    <property type="term" value="F:DNA binding"/>
    <property type="evidence" value="ECO:0007669"/>
    <property type="project" value="InterPro"/>
</dbReference>
<dbReference type="OrthoDB" id="9808843at2"/>
<dbReference type="PROSITE" id="PS50930">
    <property type="entry name" value="HTH_LYTTR"/>
    <property type="match status" value="1"/>
</dbReference>
<dbReference type="Gene3D" id="2.40.50.1020">
    <property type="entry name" value="LytTr DNA-binding domain"/>
    <property type="match status" value="1"/>
</dbReference>
<dbReference type="InterPro" id="IPR007492">
    <property type="entry name" value="LytTR_DNA-bd_dom"/>
</dbReference>
<dbReference type="HOGENOM" id="CLU_000445_14_1_7"/>
<feature type="domain" description="HTH LytTR-type" evidence="4">
    <location>
        <begin position="153"/>
        <end position="258"/>
    </location>
</feature>
<feature type="region of interest" description="Disordered" evidence="2">
    <location>
        <begin position="258"/>
        <end position="279"/>
    </location>
</feature>
<dbReference type="AlphaFoldDB" id="A5G4A4"/>
<dbReference type="Pfam" id="PF00072">
    <property type="entry name" value="Response_reg"/>
    <property type="match status" value="1"/>
</dbReference>
<evidence type="ECO:0000313" key="5">
    <source>
        <dbReference type="EMBL" id="ABQ26622.1"/>
    </source>
</evidence>
<dbReference type="Proteomes" id="UP000006695">
    <property type="component" value="Chromosome"/>
</dbReference>
<dbReference type="InterPro" id="IPR011006">
    <property type="entry name" value="CheY-like_superfamily"/>
</dbReference>
<keyword evidence="1" id="KW-0597">Phosphoprotein</keyword>
<evidence type="ECO:0000256" key="2">
    <source>
        <dbReference type="SAM" id="MobiDB-lite"/>
    </source>
</evidence>
<evidence type="ECO:0000259" key="3">
    <source>
        <dbReference type="PROSITE" id="PS50110"/>
    </source>
</evidence>
<protein>
    <submittedName>
        <fullName evidence="5">Two component transcriptional regulator, LytTR family</fullName>
    </submittedName>
</protein>
<dbReference type="SMART" id="SM00448">
    <property type="entry name" value="REC"/>
    <property type="match status" value="1"/>
</dbReference>
<dbReference type="InterPro" id="IPR046947">
    <property type="entry name" value="LytR-like"/>
</dbReference>
<sequence>MISASGKRPTAIIVDDEPHLCAFLKRQLTSCWPELDILAEANNGPDALRLIGELHPDVAFLDIRMPGIDGLDLASRVGTLCHVVFVTAYDQYAMQAFENAAVDYLLKPVALERLNKTVNRLKSQLSSVPPDLSPLIAKLSEQIRPQKQYLQWLQVSSHNDIELIPVDEVEFFQASDKYTLVVTRNTERIMRKSLKELEEELDPERFWRVHRNAIVRVAAIARISRDFRGHHVLHLHQGGRTLAVGRNYSHLFRQMRLKPSPLRPNTPTHRSATGHPVDP</sequence>
<accession>A5G4A4</accession>
<feature type="modified residue" description="4-aspartylphosphate" evidence="1">
    <location>
        <position position="62"/>
    </location>
</feature>
<dbReference type="SUPFAM" id="SSF52172">
    <property type="entry name" value="CheY-like"/>
    <property type="match status" value="1"/>
</dbReference>
<proteinExistence type="predicted"/>